<organism evidence="1 2">
    <name type="scientific">Populus alba x Populus x berolinensis</name>
    <dbReference type="NCBI Taxonomy" id="444605"/>
    <lineage>
        <taxon>Eukaryota</taxon>
        <taxon>Viridiplantae</taxon>
        <taxon>Streptophyta</taxon>
        <taxon>Embryophyta</taxon>
        <taxon>Tracheophyta</taxon>
        <taxon>Spermatophyta</taxon>
        <taxon>Magnoliopsida</taxon>
        <taxon>eudicotyledons</taxon>
        <taxon>Gunneridae</taxon>
        <taxon>Pentapetalae</taxon>
        <taxon>rosids</taxon>
        <taxon>fabids</taxon>
        <taxon>Malpighiales</taxon>
        <taxon>Salicaceae</taxon>
        <taxon>Saliceae</taxon>
        <taxon>Populus</taxon>
    </lineage>
</organism>
<gene>
    <name evidence="1" type="ORF">NC653_013806</name>
</gene>
<name>A0AAD6W2Y6_9ROSI</name>
<accession>A0AAD6W2Y6</accession>
<dbReference type="AlphaFoldDB" id="A0AAD6W2Y6"/>
<proteinExistence type="predicted"/>
<comment type="caution">
    <text evidence="1">The sequence shown here is derived from an EMBL/GenBank/DDBJ whole genome shotgun (WGS) entry which is preliminary data.</text>
</comment>
<sequence length="83" mass="9603">MAAANHRVLKRKNGHNHVIVLYPSQCTKFICLLKGAKYLLWRSEYHRRKKGSHLEALKMQKILHNGTPTLMVQVLEIAETVIK</sequence>
<evidence type="ECO:0000313" key="2">
    <source>
        <dbReference type="Proteomes" id="UP001164929"/>
    </source>
</evidence>
<keyword evidence="2" id="KW-1185">Reference proteome</keyword>
<reference evidence="1" key="1">
    <citation type="journal article" date="2023" name="Mol. Ecol. Resour.">
        <title>Chromosome-level genome assembly of a triploid poplar Populus alba 'Berolinensis'.</title>
        <authorList>
            <person name="Chen S."/>
            <person name="Yu Y."/>
            <person name="Wang X."/>
            <person name="Wang S."/>
            <person name="Zhang T."/>
            <person name="Zhou Y."/>
            <person name="He R."/>
            <person name="Meng N."/>
            <person name="Wang Y."/>
            <person name="Liu W."/>
            <person name="Liu Z."/>
            <person name="Liu J."/>
            <person name="Guo Q."/>
            <person name="Huang H."/>
            <person name="Sederoff R.R."/>
            <person name="Wang G."/>
            <person name="Qu G."/>
            <person name="Chen S."/>
        </authorList>
    </citation>
    <scope>NUCLEOTIDE SEQUENCE</scope>
    <source>
        <strain evidence="1">SC-2020</strain>
    </source>
</reference>
<protein>
    <submittedName>
        <fullName evidence="1">Uncharacterized protein</fullName>
    </submittedName>
</protein>
<dbReference type="Proteomes" id="UP001164929">
    <property type="component" value="Chromosome 5"/>
</dbReference>
<dbReference type="EMBL" id="JAQIZT010000005">
    <property type="protein sequence ID" value="KAJ6997353.1"/>
    <property type="molecule type" value="Genomic_DNA"/>
</dbReference>
<evidence type="ECO:0000313" key="1">
    <source>
        <dbReference type="EMBL" id="KAJ6997353.1"/>
    </source>
</evidence>